<dbReference type="Gene3D" id="3.40.50.1240">
    <property type="entry name" value="Phosphoglycerate mutase-like"/>
    <property type="match status" value="1"/>
</dbReference>
<name>A0A0G1UXZ3_9BACT</name>
<dbReference type="CDD" id="cd07040">
    <property type="entry name" value="HP"/>
    <property type="match status" value="1"/>
</dbReference>
<sequence length="140" mass="15396">MKIYTIRPGARDNVNADLIRVGRERAYKAGAILQKLGLGEETPLFSSPKQGALQTAEVVKEVCGFQGIAIVGWLDAVYLGDFLKEMFPLLKGMESPAAIFVGHSPHFEALLQAYFSDEISVEDGDVYEIDLDDRTAMKLS</sequence>
<dbReference type="AlphaFoldDB" id="A0A0G1UXZ3"/>
<dbReference type="Proteomes" id="UP000034600">
    <property type="component" value="Unassembled WGS sequence"/>
</dbReference>
<evidence type="ECO:0000313" key="1">
    <source>
        <dbReference type="EMBL" id="KKU99032.1"/>
    </source>
</evidence>
<gene>
    <name evidence="1" type="ORF">UY32_C0008G0023</name>
</gene>
<comment type="caution">
    <text evidence="1">The sequence shown here is derived from an EMBL/GenBank/DDBJ whole genome shotgun (WGS) entry which is preliminary data.</text>
</comment>
<dbReference type="SUPFAM" id="SSF53254">
    <property type="entry name" value="Phosphoglycerate mutase-like"/>
    <property type="match status" value="1"/>
</dbReference>
<protein>
    <recommendedName>
        <fullName evidence="3">Phosphohistidine phosphatase SixA</fullName>
    </recommendedName>
</protein>
<organism evidence="1 2">
    <name type="scientific">Candidatus Jorgensenbacteria bacterium GW2011_GWC1_48_8</name>
    <dbReference type="NCBI Taxonomy" id="1618666"/>
    <lineage>
        <taxon>Bacteria</taxon>
        <taxon>Candidatus Joergenseniibacteriota</taxon>
    </lineage>
</organism>
<reference evidence="1 2" key="1">
    <citation type="journal article" date="2015" name="Nature">
        <title>rRNA introns, odd ribosomes, and small enigmatic genomes across a large radiation of phyla.</title>
        <authorList>
            <person name="Brown C.T."/>
            <person name="Hug L.A."/>
            <person name="Thomas B.C."/>
            <person name="Sharon I."/>
            <person name="Castelle C.J."/>
            <person name="Singh A."/>
            <person name="Wilkins M.J."/>
            <person name="Williams K.H."/>
            <person name="Banfield J.F."/>
        </authorList>
    </citation>
    <scope>NUCLEOTIDE SEQUENCE [LARGE SCALE GENOMIC DNA]</scope>
</reference>
<accession>A0A0G1UXZ3</accession>
<dbReference type="InterPro" id="IPR029033">
    <property type="entry name" value="His_PPase_superfam"/>
</dbReference>
<proteinExistence type="predicted"/>
<dbReference type="EMBL" id="LCPO01000008">
    <property type="protein sequence ID" value="KKU99032.1"/>
    <property type="molecule type" value="Genomic_DNA"/>
</dbReference>
<evidence type="ECO:0000313" key="2">
    <source>
        <dbReference type="Proteomes" id="UP000034600"/>
    </source>
</evidence>
<evidence type="ECO:0008006" key="3">
    <source>
        <dbReference type="Google" id="ProtNLM"/>
    </source>
</evidence>